<dbReference type="EMBL" id="JAEPRB010000040">
    <property type="protein sequence ID" value="KAG2224581.1"/>
    <property type="molecule type" value="Genomic_DNA"/>
</dbReference>
<keyword evidence="2" id="KW-1185">Reference proteome</keyword>
<sequence>MSIHQVSVLLNSETHQLAVRNKIPPINRAFVDQSMEIFSTLLSEFSMEELYQELSRRMQTEQEQRSHDGVPIW</sequence>
<evidence type="ECO:0000313" key="2">
    <source>
        <dbReference type="Proteomes" id="UP000646827"/>
    </source>
</evidence>
<accession>A0A8H7SAH0</accession>
<evidence type="ECO:0000313" key="1">
    <source>
        <dbReference type="EMBL" id="KAG2224581.1"/>
    </source>
</evidence>
<name>A0A8H7SAH0_9FUNG</name>
<reference evidence="1 2" key="1">
    <citation type="submission" date="2020-12" db="EMBL/GenBank/DDBJ databases">
        <title>Metabolic potential, ecology and presence of endohyphal bacteria is reflected in genomic diversity of Mucoromycotina.</title>
        <authorList>
            <person name="Muszewska A."/>
            <person name="Okrasinska A."/>
            <person name="Steczkiewicz K."/>
            <person name="Drgas O."/>
            <person name="Orlowska M."/>
            <person name="Perlinska-Lenart U."/>
            <person name="Aleksandrzak-Piekarczyk T."/>
            <person name="Szatraj K."/>
            <person name="Zielenkiewicz U."/>
            <person name="Pilsyk S."/>
            <person name="Malc E."/>
            <person name="Mieczkowski P."/>
            <person name="Kruszewska J.S."/>
            <person name="Biernat P."/>
            <person name="Pawlowska J."/>
        </authorList>
    </citation>
    <scope>NUCLEOTIDE SEQUENCE [LARGE SCALE GENOMIC DNA]</scope>
    <source>
        <strain evidence="1 2">CBS 142.35</strain>
    </source>
</reference>
<comment type="caution">
    <text evidence="1">The sequence shown here is derived from an EMBL/GenBank/DDBJ whole genome shotgun (WGS) entry which is preliminary data.</text>
</comment>
<organism evidence="1 2">
    <name type="scientific">Circinella minor</name>
    <dbReference type="NCBI Taxonomy" id="1195481"/>
    <lineage>
        <taxon>Eukaryota</taxon>
        <taxon>Fungi</taxon>
        <taxon>Fungi incertae sedis</taxon>
        <taxon>Mucoromycota</taxon>
        <taxon>Mucoromycotina</taxon>
        <taxon>Mucoromycetes</taxon>
        <taxon>Mucorales</taxon>
        <taxon>Lichtheimiaceae</taxon>
        <taxon>Circinella</taxon>
    </lineage>
</organism>
<proteinExistence type="predicted"/>
<gene>
    <name evidence="1" type="ORF">INT45_003721</name>
</gene>
<dbReference type="AlphaFoldDB" id="A0A8H7SAH0"/>
<protein>
    <submittedName>
        <fullName evidence="1">Uncharacterized protein</fullName>
    </submittedName>
</protein>
<dbReference type="Proteomes" id="UP000646827">
    <property type="component" value="Unassembled WGS sequence"/>
</dbReference>